<feature type="domain" description="ATPase AAA-type core" evidence="9">
    <location>
        <begin position="164"/>
        <end position="336"/>
    </location>
</feature>
<feature type="domain" description="Cdc6 C-terminal" evidence="10">
    <location>
        <begin position="468"/>
        <end position="562"/>
    </location>
</feature>
<evidence type="ECO:0000256" key="4">
    <source>
        <dbReference type="ARBA" id="ARBA00022705"/>
    </source>
</evidence>
<dbReference type="PIRSF" id="PIRSF001767">
    <property type="entry name" value="Cdc6"/>
    <property type="match status" value="1"/>
</dbReference>
<keyword evidence="5" id="KW-0539">Nucleus</keyword>
<sequence length="578" mass="65325">MITTAGGRVLRGRKRPTVHYGSDDESSDLEVVEEVAVPTTPKKSPLKKRLKRNNTNELRTPPRSVSKKSKNVFMDPNNIFITPVKMKLPVNESKPSLMVTPRASPQKLVFGKNNLYSRTKALLQRSSGMLTQADGSLPTREKEYAQLREFLDENISAGKSNSLYITGPPGTGKTAQIESILRDNFHKIVLPQLNVMGERPVAPEINEDLENLSYYTLPNGDIKAVATISINCIALANPSVIFNRIYNSFVKKHPNDKKEVRTSLDLQTFFEKYSSEVTFMVVLDEMDKLVNSAISNDVTSTKIIFELFLLAKLPKTNFLLLGIANSLDMQDRFLTRLTSEQDLLPKTILFHPYTADEMYQIIMNRLKTLKNDLQEQEEYCVFNEMAIKFAAKKCSGNTGDLRKLFDILRSSVEILELEMIAAAKSESPFLKSHTNNTTVGGNTLKKVGLPHIAKVFTSSMNNSSTKSKISKLNMQQKILLCTLMHREKSDIFQTHCTLDDAYDYYTKMLKAKNSLAPLKRNEFLESCNALETCGVVNIFEFKKHGKTKYFGKMVKTSVDIEEFETEITKVDLLKSFLN</sequence>
<dbReference type="SUPFAM" id="SSF46785">
    <property type="entry name" value="Winged helix' DNA-binding domain"/>
    <property type="match status" value="1"/>
</dbReference>
<dbReference type="InterPro" id="IPR036390">
    <property type="entry name" value="WH_DNA-bd_sf"/>
</dbReference>
<organism evidence="12 13">
    <name type="scientific">Tetrapisispora phaffii (strain ATCC 24235 / CBS 4417 / NBRC 1672 / NRRL Y-8282 / UCD 70-5)</name>
    <name type="common">Yeast</name>
    <name type="synonym">Fabospora phaffii</name>
    <dbReference type="NCBI Taxonomy" id="1071381"/>
    <lineage>
        <taxon>Eukaryota</taxon>
        <taxon>Fungi</taxon>
        <taxon>Dikarya</taxon>
        <taxon>Ascomycota</taxon>
        <taxon>Saccharomycotina</taxon>
        <taxon>Saccharomycetes</taxon>
        <taxon>Saccharomycetales</taxon>
        <taxon>Saccharomycetaceae</taxon>
        <taxon>Tetrapisispora</taxon>
    </lineage>
</organism>
<dbReference type="AlphaFoldDB" id="G8BU65"/>
<dbReference type="Proteomes" id="UP000005666">
    <property type="component" value="Chromosome 5"/>
</dbReference>
<name>G8BU65_TETPH</name>
<dbReference type="InterPro" id="IPR015163">
    <property type="entry name" value="Cdc6_C"/>
</dbReference>
<evidence type="ECO:0000256" key="7">
    <source>
        <dbReference type="PIRNR" id="PIRNR001767"/>
    </source>
</evidence>
<evidence type="ECO:0000256" key="1">
    <source>
        <dbReference type="ARBA" id="ARBA00004123"/>
    </source>
</evidence>
<dbReference type="SUPFAM" id="SSF52540">
    <property type="entry name" value="P-loop containing nucleoside triphosphate hydrolases"/>
    <property type="match status" value="1"/>
</dbReference>
<evidence type="ECO:0000256" key="5">
    <source>
        <dbReference type="ARBA" id="ARBA00023242"/>
    </source>
</evidence>
<dbReference type="KEGG" id="tpf:TPHA_0E03530"/>
<reference evidence="12 13" key="1">
    <citation type="journal article" date="2011" name="Proc. Natl. Acad. Sci. U.S.A.">
        <title>Evolutionary erosion of yeast sex chromosomes by mating-type switching accidents.</title>
        <authorList>
            <person name="Gordon J.L."/>
            <person name="Armisen D."/>
            <person name="Proux-Wera E."/>
            <person name="Oheigeartaigh S.S."/>
            <person name="Byrne K.P."/>
            <person name="Wolfe K.H."/>
        </authorList>
    </citation>
    <scope>NUCLEOTIDE SEQUENCE [LARGE SCALE GENOMIC DNA]</scope>
    <source>
        <strain evidence="13">ATCC 24235 / CBS 4417 / NBRC 1672 / NRRL Y-8282 / UCD 70-5</strain>
    </source>
</reference>
<dbReference type="InterPro" id="IPR027417">
    <property type="entry name" value="P-loop_NTPase"/>
</dbReference>
<feature type="region of interest" description="Disordered" evidence="8">
    <location>
        <begin position="1"/>
        <end position="70"/>
    </location>
</feature>
<evidence type="ECO:0000256" key="3">
    <source>
        <dbReference type="ARBA" id="ARBA00022618"/>
    </source>
</evidence>
<dbReference type="GO" id="GO:0140530">
    <property type="term" value="P:MCM complex loading"/>
    <property type="evidence" value="ECO:0007669"/>
    <property type="project" value="EnsemblFungi"/>
</dbReference>
<feature type="domain" description="Cdc6/ORC1-like ATPase lid" evidence="11">
    <location>
        <begin position="353"/>
        <end position="418"/>
    </location>
</feature>
<dbReference type="Gene3D" id="1.10.10.10">
    <property type="entry name" value="Winged helix-like DNA-binding domain superfamily/Winged helix DNA-binding domain"/>
    <property type="match status" value="1"/>
</dbReference>
<evidence type="ECO:0000256" key="6">
    <source>
        <dbReference type="ARBA" id="ARBA00023306"/>
    </source>
</evidence>
<dbReference type="GO" id="GO:0003688">
    <property type="term" value="F:DNA replication origin binding"/>
    <property type="evidence" value="ECO:0007669"/>
    <property type="project" value="EnsemblFungi"/>
</dbReference>
<dbReference type="EMBL" id="HE612860">
    <property type="protein sequence ID" value="CCE63443.1"/>
    <property type="molecule type" value="Genomic_DNA"/>
</dbReference>
<dbReference type="OrthoDB" id="1926878at2759"/>
<dbReference type="GeneID" id="11531521"/>
<dbReference type="Gene3D" id="1.10.8.60">
    <property type="match status" value="1"/>
</dbReference>
<dbReference type="STRING" id="1071381.G8BU65"/>
<keyword evidence="6" id="KW-0131">Cell cycle</keyword>
<evidence type="ECO:0000259" key="10">
    <source>
        <dbReference type="Pfam" id="PF09079"/>
    </source>
</evidence>
<comment type="subcellular location">
    <subcellularLocation>
        <location evidence="1">Nucleus</location>
    </subcellularLocation>
</comment>
<dbReference type="PANTHER" id="PTHR10763:SF26">
    <property type="entry name" value="CELL DIVISION CONTROL PROTEIN 6 HOMOLOG"/>
    <property type="match status" value="1"/>
</dbReference>
<dbReference type="InterPro" id="IPR016314">
    <property type="entry name" value="Cdc6/18"/>
</dbReference>
<evidence type="ECO:0000313" key="12">
    <source>
        <dbReference type="EMBL" id="CCE63443.1"/>
    </source>
</evidence>
<dbReference type="Pfam" id="PF22606">
    <property type="entry name" value="Cdc6-ORC-like_ATPase_lid"/>
    <property type="match status" value="1"/>
</dbReference>
<dbReference type="HOGENOM" id="CLU_012774_2_1_1"/>
<dbReference type="InterPro" id="IPR054425">
    <property type="entry name" value="Cdc6_ORC1-like_ATPase_lid"/>
</dbReference>
<dbReference type="GO" id="GO:0003924">
    <property type="term" value="F:GTPase activity"/>
    <property type="evidence" value="ECO:0007669"/>
    <property type="project" value="EnsemblFungi"/>
</dbReference>
<dbReference type="OMA" id="WPTDEVY"/>
<dbReference type="GO" id="GO:0030174">
    <property type="term" value="P:regulation of DNA-templated DNA replication initiation"/>
    <property type="evidence" value="ECO:0007669"/>
    <property type="project" value="EnsemblFungi"/>
</dbReference>
<dbReference type="GO" id="GO:0031261">
    <property type="term" value="C:DNA replication preinitiation complex"/>
    <property type="evidence" value="ECO:0007669"/>
    <property type="project" value="EnsemblFungi"/>
</dbReference>
<evidence type="ECO:0000256" key="8">
    <source>
        <dbReference type="SAM" id="MobiDB-lite"/>
    </source>
</evidence>
<dbReference type="GO" id="GO:0006267">
    <property type="term" value="P:pre-replicative complex assembly involved in nuclear cell cycle DNA replication"/>
    <property type="evidence" value="ECO:0007669"/>
    <property type="project" value="EnsemblFungi"/>
</dbReference>
<dbReference type="InterPro" id="IPR003959">
    <property type="entry name" value="ATPase_AAA_core"/>
</dbReference>
<evidence type="ECO:0000256" key="2">
    <source>
        <dbReference type="ARBA" id="ARBA00006184"/>
    </source>
</evidence>
<dbReference type="Gene3D" id="3.40.50.300">
    <property type="entry name" value="P-loop containing nucleotide triphosphate hydrolases"/>
    <property type="match status" value="1"/>
</dbReference>
<dbReference type="GO" id="GO:0005525">
    <property type="term" value="F:GTP binding"/>
    <property type="evidence" value="ECO:0007669"/>
    <property type="project" value="EnsemblFungi"/>
</dbReference>
<evidence type="ECO:0000313" key="13">
    <source>
        <dbReference type="Proteomes" id="UP000005666"/>
    </source>
</evidence>
<dbReference type="GO" id="GO:0033314">
    <property type="term" value="P:mitotic DNA replication checkpoint signaling"/>
    <property type="evidence" value="ECO:0007669"/>
    <property type="project" value="TreeGrafter"/>
</dbReference>
<comment type="similarity">
    <text evidence="2 7">Belongs to the CDC6/cdc18 family.</text>
</comment>
<protein>
    <recommendedName>
        <fullName evidence="7">Cell division control protein</fullName>
    </recommendedName>
</protein>
<dbReference type="GO" id="GO:0016887">
    <property type="term" value="F:ATP hydrolysis activity"/>
    <property type="evidence" value="ECO:0007669"/>
    <property type="project" value="EnsemblFungi"/>
</dbReference>
<dbReference type="GO" id="GO:0003682">
    <property type="term" value="F:chromatin binding"/>
    <property type="evidence" value="ECO:0007669"/>
    <property type="project" value="EnsemblFungi"/>
</dbReference>
<dbReference type="InterPro" id="IPR050311">
    <property type="entry name" value="ORC1/CDC6"/>
</dbReference>
<dbReference type="GO" id="GO:0004861">
    <property type="term" value="F:cyclin-dependent protein serine/threonine kinase inhibitor activity"/>
    <property type="evidence" value="ECO:0007669"/>
    <property type="project" value="EnsemblFungi"/>
</dbReference>
<keyword evidence="3" id="KW-0132">Cell division</keyword>
<dbReference type="GO" id="GO:0005656">
    <property type="term" value="C:nuclear pre-replicative complex"/>
    <property type="evidence" value="ECO:0007669"/>
    <property type="project" value="EnsemblFungi"/>
</dbReference>
<keyword evidence="13" id="KW-1185">Reference proteome</keyword>
<gene>
    <name evidence="12" type="primary">TPHA0E03530</name>
    <name evidence="12" type="ordered locus">TPHA_0E03530</name>
</gene>
<accession>G8BU65</accession>
<keyword evidence="4" id="KW-0235">DNA replication</keyword>
<dbReference type="RefSeq" id="XP_003685877.1">
    <property type="nucleotide sequence ID" value="XM_003685829.1"/>
</dbReference>
<dbReference type="eggNOG" id="KOG2227">
    <property type="taxonomic scope" value="Eukaryota"/>
</dbReference>
<dbReference type="PANTHER" id="PTHR10763">
    <property type="entry name" value="CELL DIVISION CONTROL PROTEIN 6-RELATED"/>
    <property type="match status" value="1"/>
</dbReference>
<dbReference type="Pfam" id="PF00004">
    <property type="entry name" value="AAA"/>
    <property type="match status" value="1"/>
</dbReference>
<dbReference type="GO" id="GO:0000082">
    <property type="term" value="P:G1/S transition of mitotic cell cycle"/>
    <property type="evidence" value="ECO:0007669"/>
    <property type="project" value="EnsemblFungi"/>
</dbReference>
<feature type="compositionally biased region" description="Acidic residues" evidence="8">
    <location>
        <begin position="23"/>
        <end position="33"/>
    </location>
</feature>
<evidence type="ECO:0000259" key="11">
    <source>
        <dbReference type="Pfam" id="PF22606"/>
    </source>
</evidence>
<dbReference type="Pfam" id="PF09079">
    <property type="entry name" value="WHD_Cdc6"/>
    <property type="match status" value="1"/>
</dbReference>
<dbReference type="GO" id="GO:0005524">
    <property type="term" value="F:ATP binding"/>
    <property type="evidence" value="ECO:0007669"/>
    <property type="project" value="EnsemblFungi"/>
</dbReference>
<dbReference type="GO" id="GO:0051301">
    <property type="term" value="P:cell division"/>
    <property type="evidence" value="ECO:0007669"/>
    <property type="project" value="UniProtKB-UniRule"/>
</dbReference>
<proteinExistence type="inferred from homology"/>
<dbReference type="InterPro" id="IPR036388">
    <property type="entry name" value="WH-like_DNA-bd_sf"/>
</dbReference>
<evidence type="ECO:0000259" key="9">
    <source>
        <dbReference type="Pfam" id="PF00004"/>
    </source>
</evidence>